<organism evidence="2 3">
    <name type="scientific">Sulfuricurvum kujiense (strain ATCC BAA-921 / DSM 16994 / JCM 11577 / YK-1)</name>
    <dbReference type="NCBI Taxonomy" id="709032"/>
    <lineage>
        <taxon>Bacteria</taxon>
        <taxon>Pseudomonadati</taxon>
        <taxon>Campylobacterota</taxon>
        <taxon>Epsilonproteobacteria</taxon>
        <taxon>Campylobacterales</taxon>
        <taxon>Sulfurimonadaceae</taxon>
        <taxon>Sulfuricurvum</taxon>
    </lineage>
</organism>
<dbReference type="RefSeq" id="WP_013459506.1">
    <property type="nucleotide sequence ID" value="NC_014762.1"/>
</dbReference>
<protein>
    <recommendedName>
        <fullName evidence="4">Dehydrogenase</fullName>
    </recommendedName>
</protein>
<accession>E4U0T3</accession>
<evidence type="ECO:0000256" key="1">
    <source>
        <dbReference type="ARBA" id="ARBA00023186"/>
    </source>
</evidence>
<keyword evidence="1" id="KW-0143">Chaperone</keyword>
<sequence length="205" mass="24077">MDEIIARSNLYALLSRILLQELDVERLEILRNDETVLEFMPHWRDWEPRKTIEAQQLLEEYLNPDFTNLSLLHLVPYETFYTRPDQMIETGGANPVTDIYSAYDFLVDYEVARVVSSDHIGIEMEFMHHLCEAQLKAFEESDHDAVQELINVQHNFLNSHLLKWAPMYLINMKYESRTPLYYDTAEMALEFILSDNETLSALVVA</sequence>
<evidence type="ECO:0000313" key="3">
    <source>
        <dbReference type="Proteomes" id="UP000008721"/>
    </source>
</evidence>
<dbReference type="InterPro" id="IPR050289">
    <property type="entry name" value="TorD/DmsD_chaperones"/>
</dbReference>
<gene>
    <name evidence="2" type="ordered locus">Sulku_0643</name>
</gene>
<evidence type="ECO:0008006" key="4">
    <source>
        <dbReference type="Google" id="ProtNLM"/>
    </source>
</evidence>
<dbReference type="PANTHER" id="PTHR34227">
    <property type="entry name" value="CHAPERONE PROTEIN YCDY"/>
    <property type="match status" value="1"/>
</dbReference>
<evidence type="ECO:0000313" key="2">
    <source>
        <dbReference type="EMBL" id="ADR33309.1"/>
    </source>
</evidence>
<proteinExistence type="predicted"/>
<dbReference type="Proteomes" id="UP000008721">
    <property type="component" value="Chromosome"/>
</dbReference>
<dbReference type="InterPro" id="IPR020945">
    <property type="entry name" value="DMSO/NO3_reduct_chaperone"/>
</dbReference>
<dbReference type="OrthoDB" id="13061at2"/>
<dbReference type="HOGENOM" id="CLU_077650_0_0_7"/>
<name>E4U0T3_SULKY</name>
<dbReference type="Gene3D" id="1.10.3480.10">
    <property type="entry name" value="TorD-like"/>
    <property type="match status" value="1"/>
</dbReference>
<reference evidence="2 3" key="1">
    <citation type="journal article" date="2012" name="Stand. Genomic Sci.">
        <title>Complete genome sequence of the sulfur compounds oxidizing chemolithoautotroph Sulfuricurvum kujiense type strain (YK-1(T)).</title>
        <authorList>
            <person name="Han C."/>
            <person name="Kotsyurbenko O."/>
            <person name="Chertkov O."/>
            <person name="Held B."/>
            <person name="Lapidus A."/>
            <person name="Nolan M."/>
            <person name="Lucas S."/>
            <person name="Hammon N."/>
            <person name="Deshpande S."/>
            <person name="Cheng J.F."/>
            <person name="Tapia R."/>
            <person name="Goodwin L.A."/>
            <person name="Pitluck S."/>
            <person name="Liolios K."/>
            <person name="Pagani I."/>
            <person name="Ivanova N."/>
            <person name="Mavromatis K."/>
            <person name="Mikhailova N."/>
            <person name="Pati A."/>
            <person name="Chen A."/>
            <person name="Palaniappan K."/>
            <person name="Land M."/>
            <person name="Hauser L."/>
            <person name="Chang Y.J."/>
            <person name="Jeffries C.D."/>
            <person name="Brambilla E.M."/>
            <person name="Rohde M."/>
            <person name="Spring S."/>
            <person name="Sikorski J."/>
            <person name="Goker M."/>
            <person name="Woyke T."/>
            <person name="Bristow J."/>
            <person name="Eisen J.A."/>
            <person name="Markowitz V."/>
            <person name="Hugenholtz P."/>
            <person name="Kyrpides N.C."/>
            <person name="Klenk H.P."/>
            <person name="Detter J.C."/>
        </authorList>
    </citation>
    <scope>NUCLEOTIDE SEQUENCE [LARGE SCALE GENOMIC DNA]</scope>
    <source>
        <strain evidence="3">ATCC BAA-921 / DSM 16994 / JCM 11577 / YK-1</strain>
    </source>
</reference>
<dbReference type="SUPFAM" id="SSF89155">
    <property type="entry name" value="TorD-like"/>
    <property type="match status" value="1"/>
</dbReference>
<keyword evidence="3" id="KW-1185">Reference proteome</keyword>
<dbReference type="Pfam" id="PF02613">
    <property type="entry name" value="Nitrate_red_del"/>
    <property type="match status" value="1"/>
</dbReference>
<dbReference type="AlphaFoldDB" id="E4U0T3"/>
<dbReference type="InterPro" id="IPR036411">
    <property type="entry name" value="TorD-like_sf"/>
</dbReference>
<dbReference type="STRING" id="709032.Sulku_0643"/>
<dbReference type="KEGG" id="sku:Sulku_0643"/>
<dbReference type="PANTHER" id="PTHR34227:SF1">
    <property type="entry name" value="DIMETHYL SULFOXIDE REDUCTASE CHAPERONE-RELATED"/>
    <property type="match status" value="1"/>
</dbReference>
<dbReference type="eggNOG" id="COG3381">
    <property type="taxonomic scope" value="Bacteria"/>
</dbReference>
<dbReference type="EMBL" id="CP002355">
    <property type="protein sequence ID" value="ADR33309.1"/>
    <property type="molecule type" value="Genomic_DNA"/>
</dbReference>